<keyword evidence="2" id="KW-1185">Reference proteome</keyword>
<dbReference type="SUPFAM" id="SSF53335">
    <property type="entry name" value="S-adenosyl-L-methionine-dependent methyltransferases"/>
    <property type="match status" value="1"/>
</dbReference>
<evidence type="ECO:0000313" key="2">
    <source>
        <dbReference type="Proteomes" id="UP001652503"/>
    </source>
</evidence>
<protein>
    <submittedName>
        <fullName evidence="1">Class I SAM-dependent methyltransferase</fullName>
    </submittedName>
</protein>
<dbReference type="GO" id="GO:0008168">
    <property type="term" value="F:methyltransferase activity"/>
    <property type="evidence" value="ECO:0007669"/>
    <property type="project" value="UniProtKB-KW"/>
</dbReference>
<dbReference type="PANTHER" id="PTHR43861">
    <property type="entry name" value="TRANS-ACONITATE 2-METHYLTRANSFERASE-RELATED"/>
    <property type="match status" value="1"/>
</dbReference>
<dbReference type="Gene3D" id="3.40.50.150">
    <property type="entry name" value="Vaccinia Virus protein VP39"/>
    <property type="match status" value="1"/>
</dbReference>
<organism evidence="1 2">
    <name type="scientific">Albidovulum sediminicola</name>
    <dbReference type="NCBI Taxonomy" id="2984331"/>
    <lineage>
        <taxon>Bacteria</taxon>
        <taxon>Pseudomonadati</taxon>
        <taxon>Pseudomonadota</taxon>
        <taxon>Alphaproteobacteria</taxon>
        <taxon>Rhodobacterales</taxon>
        <taxon>Paracoccaceae</taxon>
        <taxon>Albidovulum</taxon>
    </lineage>
</organism>
<keyword evidence="1" id="KW-0489">Methyltransferase</keyword>
<dbReference type="Proteomes" id="UP001652503">
    <property type="component" value="Unassembled WGS sequence"/>
</dbReference>
<proteinExistence type="predicted"/>
<comment type="caution">
    <text evidence="1">The sequence shown here is derived from an EMBL/GenBank/DDBJ whole genome shotgun (WGS) entry which is preliminary data.</text>
</comment>
<keyword evidence="1" id="KW-0808">Transferase</keyword>
<name>A0ABT2Z535_9RHOB</name>
<dbReference type="InterPro" id="IPR029063">
    <property type="entry name" value="SAM-dependent_MTases_sf"/>
</dbReference>
<dbReference type="RefSeq" id="WP_263722778.1">
    <property type="nucleotide sequence ID" value="NZ_JAOWLA010000017.1"/>
</dbReference>
<dbReference type="GO" id="GO:0032259">
    <property type="term" value="P:methylation"/>
    <property type="evidence" value="ECO:0007669"/>
    <property type="project" value="UniProtKB-KW"/>
</dbReference>
<gene>
    <name evidence="1" type="ORF">OE647_16110</name>
</gene>
<dbReference type="Pfam" id="PF13489">
    <property type="entry name" value="Methyltransf_23"/>
    <property type="match status" value="1"/>
</dbReference>
<reference evidence="1 2" key="1">
    <citation type="submission" date="2022-10" db="EMBL/GenBank/DDBJ databases">
        <title>Defluviimonas sp. nov., isolated from ocean surface water.</title>
        <authorList>
            <person name="He W."/>
            <person name="Wang L."/>
            <person name="Zhang D.-F."/>
        </authorList>
    </citation>
    <scope>NUCLEOTIDE SEQUENCE [LARGE SCALE GENOMIC DNA]</scope>
    <source>
        <strain evidence="1 2">WL0075</strain>
    </source>
</reference>
<evidence type="ECO:0000313" key="1">
    <source>
        <dbReference type="EMBL" id="MCV2866250.1"/>
    </source>
</evidence>
<dbReference type="CDD" id="cd02440">
    <property type="entry name" value="AdoMet_MTases"/>
    <property type="match status" value="1"/>
</dbReference>
<accession>A0ABT2Z535</accession>
<sequence>MDISNWLPMVSYRLPRSRKDCPLCGSEQSESLADLDRRLKRLPHVKCGQCGFVRQFPLPTPEALADYYATQYRADYQGQSAAPTPHHIAKRRKEAERRFAILQPLLKPGAAVLDCGCGSGEFVELLSERGYAASGFEPGQGYATYARDEKGLDVTCAGYSDFQPKRTYDAATSFHVFEHLTDPLDAFARLAAFVGPEGLIHIEVPNMENALVKGFGCLHLAHTIGFTRPTLELMAAKHGFAVAVVEDAYDIGMVFRRGQPRDLEEIMADGRAALARWNRETVHRQFWRYTFGKLLPGGKSAQ</sequence>
<dbReference type="EMBL" id="JAOWLA010000017">
    <property type="protein sequence ID" value="MCV2866250.1"/>
    <property type="molecule type" value="Genomic_DNA"/>
</dbReference>